<evidence type="ECO:0000256" key="1">
    <source>
        <dbReference type="SAM" id="MobiDB-lite"/>
    </source>
</evidence>
<evidence type="ECO:0000259" key="4">
    <source>
        <dbReference type="Pfam" id="PF20958"/>
    </source>
</evidence>
<dbReference type="OrthoDB" id="4814197at2759"/>
<comment type="caution">
    <text evidence="5">The sequence shown here is derived from an EMBL/GenBank/DDBJ whole genome shotgun (WGS) entry which is preliminary data.</text>
</comment>
<dbReference type="InterPro" id="IPR048309">
    <property type="entry name" value="GxGYxYP_N_3rd"/>
</dbReference>
<protein>
    <submittedName>
        <fullName evidence="5">Uncharacterized protein</fullName>
    </submittedName>
</protein>
<sequence>MLISFVLGISVAAPRLPDSPFSVSTQPSKIRIFNLTNTIFDIRILALSAVGIVAQRSPELATVDAAEQPAPGPTGQGGSSALSAWHLTLLPAALDYSLQYDLPSLLKAFRTDFAGYILCESASGQGGPGSDNGSMHVAIGLAGILRALVVTQATEDIAKSVGLPLMLDTRNMTLAAAFESFKSEYSTKLLYNQQHTNLAHTTDWAVYAKAFALYDATLTMPLAQAALKRLDPISMVLGWGSEVDFVTSASRFGHQVLCSDYTTNVPVFSNFGLSPQELLPHRPSRRTPSRPSHVTMPTTAPVNGSTASPAISHGTTPNMAPGPAAPNRAPKCTAAAGDTRHTATFMFTDGDSLTWDLGNFASPAYDWWGSKWRGTVPIAWTFQPVLQELHPYFLRWVHLNATTNDTLLVGPSGAGYTYLDRYPGGPARARFGAWTSDNIERSGLLNMINQIQVGTFDSAVELEQLALKTPPEALFIDEEVQLSIHGDAWRLRDASGAPTDTVVTSRRHTLSKSLVPLLNGAPQRPDSPDGYSVVGVEVWGYGVSDIARVAGNLDATRVRVVGLEEYVACLKERALPSKQTMQTH</sequence>
<dbReference type="InterPro" id="IPR025832">
    <property type="entry name" value="GxGYxYP_C"/>
</dbReference>
<dbReference type="Gene3D" id="3.20.20.490">
    <property type="entry name" value="GxGYxYP glycoside hydrolase, C-terminal domain"/>
    <property type="match status" value="1"/>
</dbReference>
<dbReference type="EMBL" id="JWZX01001656">
    <property type="protein sequence ID" value="KOO32894.1"/>
    <property type="molecule type" value="Genomic_DNA"/>
</dbReference>
<evidence type="ECO:0000313" key="6">
    <source>
        <dbReference type="Proteomes" id="UP000037460"/>
    </source>
</evidence>
<evidence type="ECO:0000259" key="2">
    <source>
        <dbReference type="Pfam" id="PF14323"/>
    </source>
</evidence>
<dbReference type="Pfam" id="PF14323">
    <property type="entry name" value="GxGYxYP_C"/>
    <property type="match status" value="1"/>
</dbReference>
<dbReference type="PANTHER" id="PTHR37321:SF1">
    <property type="entry name" value="EXPORTED PROTEIN"/>
    <property type="match status" value="1"/>
</dbReference>
<dbReference type="Proteomes" id="UP000037460">
    <property type="component" value="Unassembled WGS sequence"/>
</dbReference>
<name>A0A0M0K245_9EUKA</name>
<feature type="domain" description="GxGYxYP putative glycoside hydrolase second N-terminal" evidence="3">
    <location>
        <begin position="115"/>
        <end position="183"/>
    </location>
</feature>
<evidence type="ECO:0000313" key="5">
    <source>
        <dbReference type="EMBL" id="KOO32894.1"/>
    </source>
</evidence>
<dbReference type="PANTHER" id="PTHR37321">
    <property type="entry name" value="EXPORTED PROTEIN-RELATED"/>
    <property type="match status" value="1"/>
</dbReference>
<accession>A0A0M0K245</accession>
<dbReference type="Pfam" id="PF20958">
    <property type="entry name" value="GxGYxYP_N_3rd"/>
    <property type="match status" value="1"/>
</dbReference>
<dbReference type="InterPro" id="IPR038410">
    <property type="entry name" value="GxGYxYP_C_sf"/>
</dbReference>
<organism evidence="5 6">
    <name type="scientific">Chrysochromulina tobinii</name>
    <dbReference type="NCBI Taxonomy" id="1460289"/>
    <lineage>
        <taxon>Eukaryota</taxon>
        <taxon>Haptista</taxon>
        <taxon>Haptophyta</taxon>
        <taxon>Prymnesiophyceae</taxon>
        <taxon>Prymnesiales</taxon>
        <taxon>Chrysochromulinaceae</taxon>
        <taxon>Chrysochromulina</taxon>
    </lineage>
</organism>
<feature type="domain" description="GxGYxYP putative glycoside hydrolase third N-terminal" evidence="4">
    <location>
        <begin position="197"/>
        <end position="270"/>
    </location>
</feature>
<gene>
    <name evidence="5" type="ORF">Ctob_007469</name>
</gene>
<dbReference type="AlphaFoldDB" id="A0A0M0K245"/>
<dbReference type="Pfam" id="PF20957">
    <property type="entry name" value="GxGYxYP_N_2nd"/>
    <property type="match status" value="1"/>
</dbReference>
<feature type="region of interest" description="Disordered" evidence="1">
    <location>
        <begin position="278"/>
        <end position="317"/>
    </location>
</feature>
<reference evidence="6" key="1">
    <citation type="journal article" date="2015" name="PLoS Genet.">
        <title>Genome Sequence and Transcriptome Analyses of Chrysochromulina tobin: Metabolic Tools for Enhanced Algal Fitness in the Prominent Order Prymnesiales (Haptophyceae).</title>
        <authorList>
            <person name="Hovde B.T."/>
            <person name="Deodato C.R."/>
            <person name="Hunsperger H.M."/>
            <person name="Ryken S.A."/>
            <person name="Yost W."/>
            <person name="Jha R.K."/>
            <person name="Patterson J."/>
            <person name="Monnat R.J. Jr."/>
            <person name="Barlow S.B."/>
            <person name="Starkenburg S.R."/>
            <person name="Cattolico R.A."/>
        </authorList>
    </citation>
    <scope>NUCLEOTIDE SEQUENCE</scope>
    <source>
        <strain evidence="6">CCMP291</strain>
    </source>
</reference>
<feature type="domain" description="GxGYxYP putative glycoside hydrolase C-terminal" evidence="2">
    <location>
        <begin position="341"/>
        <end position="569"/>
    </location>
</feature>
<feature type="compositionally biased region" description="Polar residues" evidence="1">
    <location>
        <begin position="295"/>
        <end position="317"/>
    </location>
</feature>
<dbReference type="InterPro" id="IPR048310">
    <property type="entry name" value="GxGYxYP_N_2nd"/>
</dbReference>
<evidence type="ECO:0000259" key="3">
    <source>
        <dbReference type="Pfam" id="PF20957"/>
    </source>
</evidence>
<keyword evidence="6" id="KW-1185">Reference proteome</keyword>
<proteinExistence type="predicted"/>